<comment type="caution">
    <text evidence="5">The sequence shown here is derived from an EMBL/GenBank/DDBJ whole genome shotgun (WGS) entry which is preliminary data.</text>
</comment>
<name>A0A117N3W8_RHILI</name>
<dbReference type="EMBL" id="LPWA01000105">
    <property type="protein sequence ID" value="KUM26510.1"/>
    <property type="molecule type" value="Genomic_DNA"/>
</dbReference>
<feature type="domain" description="HTH marR-type" evidence="4">
    <location>
        <begin position="4"/>
        <end position="136"/>
    </location>
</feature>
<keyword evidence="2" id="KW-0238">DNA-binding</keyword>
<dbReference type="InterPro" id="IPR000835">
    <property type="entry name" value="HTH_MarR-typ"/>
</dbReference>
<dbReference type="InterPro" id="IPR036390">
    <property type="entry name" value="WH_DNA-bd_sf"/>
</dbReference>
<dbReference type="OrthoDB" id="582199at2"/>
<dbReference type="SMART" id="SM00347">
    <property type="entry name" value="HTH_MARR"/>
    <property type="match status" value="1"/>
</dbReference>
<dbReference type="Gene3D" id="1.10.10.10">
    <property type="entry name" value="Winged helix-like DNA-binding domain superfamily/Winged helix DNA-binding domain"/>
    <property type="match status" value="1"/>
</dbReference>
<keyword evidence="1" id="KW-0805">Transcription regulation</keyword>
<dbReference type="PRINTS" id="PR00598">
    <property type="entry name" value="HTHMARR"/>
</dbReference>
<protein>
    <submittedName>
        <fullName evidence="5">MarR family transcriptional regulator</fullName>
    </submittedName>
</protein>
<dbReference type="PROSITE" id="PS50995">
    <property type="entry name" value="HTH_MARR_2"/>
    <property type="match status" value="1"/>
</dbReference>
<dbReference type="GO" id="GO:0006950">
    <property type="term" value="P:response to stress"/>
    <property type="evidence" value="ECO:0007669"/>
    <property type="project" value="TreeGrafter"/>
</dbReference>
<proteinExistence type="predicted"/>
<dbReference type="PANTHER" id="PTHR33164:SF64">
    <property type="entry name" value="TRANSCRIPTIONAL REGULATOR SLYA"/>
    <property type="match status" value="1"/>
</dbReference>
<sequence>MPSSPNIGFVLHDVARLLRKRFEQRSRSAGLTRAQWQVLSSLSRHEGIHQNKLADLIEIMPITLARLLDKMEARGFIKRRPNPADRRAWLLYLTPQAHPLIAVMRDNGQKTRDEAFAGLSADAQQQLLQALCLIKSNLLEACAQPAVDREKIHV</sequence>
<accession>A0A117N3W8</accession>
<dbReference type="PROSITE" id="PS01117">
    <property type="entry name" value="HTH_MARR_1"/>
    <property type="match status" value="1"/>
</dbReference>
<dbReference type="SUPFAM" id="SSF46785">
    <property type="entry name" value="Winged helix' DNA-binding domain"/>
    <property type="match status" value="1"/>
</dbReference>
<evidence type="ECO:0000256" key="3">
    <source>
        <dbReference type="ARBA" id="ARBA00023163"/>
    </source>
</evidence>
<evidence type="ECO:0000256" key="2">
    <source>
        <dbReference type="ARBA" id="ARBA00023125"/>
    </source>
</evidence>
<dbReference type="GO" id="GO:0003700">
    <property type="term" value="F:DNA-binding transcription factor activity"/>
    <property type="evidence" value="ECO:0007669"/>
    <property type="project" value="InterPro"/>
</dbReference>
<evidence type="ECO:0000313" key="6">
    <source>
        <dbReference type="Proteomes" id="UP000053176"/>
    </source>
</evidence>
<dbReference type="AlphaFoldDB" id="A0A117N3W8"/>
<dbReference type="InterPro" id="IPR023187">
    <property type="entry name" value="Tscrpt_reg_MarR-type_CS"/>
</dbReference>
<dbReference type="Proteomes" id="UP000053176">
    <property type="component" value="Unassembled WGS sequence"/>
</dbReference>
<evidence type="ECO:0000259" key="4">
    <source>
        <dbReference type="PROSITE" id="PS50995"/>
    </source>
</evidence>
<dbReference type="Pfam" id="PF01047">
    <property type="entry name" value="MarR"/>
    <property type="match status" value="1"/>
</dbReference>
<gene>
    <name evidence="5" type="ORF">AU467_21545</name>
</gene>
<dbReference type="InterPro" id="IPR036388">
    <property type="entry name" value="WH-like_DNA-bd_sf"/>
</dbReference>
<dbReference type="GO" id="GO:0003677">
    <property type="term" value="F:DNA binding"/>
    <property type="evidence" value="ECO:0007669"/>
    <property type="project" value="UniProtKB-KW"/>
</dbReference>
<evidence type="ECO:0000313" key="5">
    <source>
        <dbReference type="EMBL" id="KUM26510.1"/>
    </source>
</evidence>
<organism evidence="5 6">
    <name type="scientific">Rhizobium loti</name>
    <name type="common">Mesorhizobium loti</name>
    <dbReference type="NCBI Taxonomy" id="381"/>
    <lineage>
        <taxon>Bacteria</taxon>
        <taxon>Pseudomonadati</taxon>
        <taxon>Pseudomonadota</taxon>
        <taxon>Alphaproteobacteria</taxon>
        <taxon>Hyphomicrobiales</taxon>
        <taxon>Phyllobacteriaceae</taxon>
        <taxon>Mesorhizobium</taxon>
    </lineage>
</organism>
<dbReference type="InterPro" id="IPR039422">
    <property type="entry name" value="MarR/SlyA-like"/>
</dbReference>
<dbReference type="PANTHER" id="PTHR33164">
    <property type="entry name" value="TRANSCRIPTIONAL REGULATOR, MARR FAMILY"/>
    <property type="match status" value="1"/>
</dbReference>
<keyword evidence="3" id="KW-0804">Transcription</keyword>
<evidence type="ECO:0000256" key="1">
    <source>
        <dbReference type="ARBA" id="ARBA00023015"/>
    </source>
</evidence>
<reference evidence="5 6" key="1">
    <citation type="submission" date="2015-12" db="EMBL/GenBank/DDBJ databases">
        <title>Draft genome sequence of Mesorhizobium sp. UFLA 01-765, a multitolerant efficient symbiont and plant-growth promoting strain isolated from Zn-mining soil using Leucaena leucocephala as a trap plant.</title>
        <authorList>
            <person name="Rangel W.M."/>
            <person name="Thijs S."/>
            <person name="Longatti S.M."/>
            <person name="Moreira F.M."/>
            <person name="Weyens N."/>
            <person name="Vangronsveld J."/>
            <person name="Van Hamme J.D."/>
            <person name="Bottos E.M."/>
            <person name="Rineau F."/>
        </authorList>
    </citation>
    <scope>NUCLEOTIDE SEQUENCE [LARGE SCALE GENOMIC DNA]</scope>
    <source>
        <strain evidence="5 6">UFLA 01-765</strain>
    </source>
</reference>